<evidence type="ECO:0000313" key="2">
    <source>
        <dbReference type="EMBL" id="KAG5546517.1"/>
    </source>
</evidence>
<dbReference type="EMBL" id="JACTNZ010000006">
    <property type="protein sequence ID" value="KAG5546517.1"/>
    <property type="molecule type" value="Genomic_DNA"/>
</dbReference>
<comment type="caution">
    <text evidence="2">The sequence shown here is derived from an EMBL/GenBank/DDBJ whole genome shotgun (WGS) entry which is preliminary data.</text>
</comment>
<feature type="compositionally biased region" description="Basic and acidic residues" evidence="1">
    <location>
        <begin position="39"/>
        <end position="53"/>
    </location>
</feature>
<sequence>MAMDSSQQGVTAIPLWQDQPPSELPEDSTENLPESSPTRMEDDGREEDVKENEHLYKRKAELLVKPMKEAIVESEAAKGGTETVTVRCDGISSSDGQERNSSILFESAAFEKKRKKKKSKFSKLGPASLRDELLG</sequence>
<accession>A0AAV6K246</accession>
<feature type="region of interest" description="Disordered" evidence="1">
    <location>
        <begin position="1"/>
        <end position="53"/>
    </location>
</feature>
<feature type="compositionally biased region" description="Polar residues" evidence="1">
    <location>
        <begin position="91"/>
        <end position="104"/>
    </location>
</feature>
<dbReference type="Proteomes" id="UP000823749">
    <property type="component" value="Chromosome 6"/>
</dbReference>
<organism evidence="2 3">
    <name type="scientific">Rhododendron griersonianum</name>
    <dbReference type="NCBI Taxonomy" id="479676"/>
    <lineage>
        <taxon>Eukaryota</taxon>
        <taxon>Viridiplantae</taxon>
        <taxon>Streptophyta</taxon>
        <taxon>Embryophyta</taxon>
        <taxon>Tracheophyta</taxon>
        <taxon>Spermatophyta</taxon>
        <taxon>Magnoliopsida</taxon>
        <taxon>eudicotyledons</taxon>
        <taxon>Gunneridae</taxon>
        <taxon>Pentapetalae</taxon>
        <taxon>asterids</taxon>
        <taxon>Ericales</taxon>
        <taxon>Ericaceae</taxon>
        <taxon>Ericoideae</taxon>
        <taxon>Rhodoreae</taxon>
        <taxon>Rhododendron</taxon>
    </lineage>
</organism>
<protein>
    <submittedName>
        <fullName evidence="2">Uncharacterized protein</fullName>
    </submittedName>
</protein>
<reference evidence="2 3" key="1">
    <citation type="submission" date="2020-08" db="EMBL/GenBank/DDBJ databases">
        <title>Plant Genome Project.</title>
        <authorList>
            <person name="Zhang R.-G."/>
        </authorList>
    </citation>
    <scope>NUCLEOTIDE SEQUENCE [LARGE SCALE GENOMIC DNA]</scope>
    <source>
        <strain evidence="2">WSP0</strain>
        <tissue evidence="2">Leaf</tissue>
    </source>
</reference>
<dbReference type="AlphaFoldDB" id="A0AAV6K246"/>
<gene>
    <name evidence="2" type="ORF">RHGRI_018634</name>
</gene>
<feature type="region of interest" description="Disordered" evidence="1">
    <location>
        <begin position="76"/>
        <end position="135"/>
    </location>
</feature>
<name>A0AAV6K246_9ERIC</name>
<keyword evidence="3" id="KW-1185">Reference proteome</keyword>
<feature type="compositionally biased region" description="Basic residues" evidence="1">
    <location>
        <begin position="112"/>
        <end position="121"/>
    </location>
</feature>
<proteinExistence type="predicted"/>
<feature type="compositionally biased region" description="Polar residues" evidence="1">
    <location>
        <begin position="1"/>
        <end position="10"/>
    </location>
</feature>
<evidence type="ECO:0000313" key="3">
    <source>
        <dbReference type="Proteomes" id="UP000823749"/>
    </source>
</evidence>
<evidence type="ECO:0000256" key="1">
    <source>
        <dbReference type="SAM" id="MobiDB-lite"/>
    </source>
</evidence>